<keyword evidence="2" id="KW-1185">Reference proteome</keyword>
<dbReference type="AlphaFoldDB" id="A0AAE0YMV0"/>
<evidence type="ECO:0000313" key="1">
    <source>
        <dbReference type="EMBL" id="KAK3751579.1"/>
    </source>
</evidence>
<gene>
    <name evidence="1" type="ORF">RRG08_012642</name>
</gene>
<proteinExistence type="predicted"/>
<comment type="caution">
    <text evidence="1">The sequence shown here is derived from an EMBL/GenBank/DDBJ whole genome shotgun (WGS) entry which is preliminary data.</text>
</comment>
<name>A0AAE0YMV0_9GAST</name>
<accession>A0AAE0YMV0</accession>
<reference evidence="1" key="1">
    <citation type="journal article" date="2023" name="G3 (Bethesda)">
        <title>A reference genome for the long-term kleptoplast-retaining sea slug Elysia crispata morphotype clarki.</title>
        <authorList>
            <person name="Eastman K.E."/>
            <person name="Pendleton A.L."/>
            <person name="Shaikh M.A."/>
            <person name="Suttiyut T."/>
            <person name="Ogas R."/>
            <person name="Tomko P."/>
            <person name="Gavelis G."/>
            <person name="Widhalm J.R."/>
            <person name="Wisecaver J.H."/>
        </authorList>
    </citation>
    <scope>NUCLEOTIDE SEQUENCE</scope>
    <source>
        <strain evidence="1">ECLA1</strain>
    </source>
</reference>
<organism evidence="1 2">
    <name type="scientific">Elysia crispata</name>
    <name type="common">lettuce slug</name>
    <dbReference type="NCBI Taxonomy" id="231223"/>
    <lineage>
        <taxon>Eukaryota</taxon>
        <taxon>Metazoa</taxon>
        <taxon>Spiralia</taxon>
        <taxon>Lophotrochozoa</taxon>
        <taxon>Mollusca</taxon>
        <taxon>Gastropoda</taxon>
        <taxon>Heterobranchia</taxon>
        <taxon>Euthyneura</taxon>
        <taxon>Panpulmonata</taxon>
        <taxon>Sacoglossa</taxon>
        <taxon>Placobranchoidea</taxon>
        <taxon>Plakobranchidae</taxon>
        <taxon>Elysia</taxon>
    </lineage>
</organism>
<protein>
    <submittedName>
        <fullName evidence="1">Uncharacterized protein</fullName>
    </submittedName>
</protein>
<dbReference type="Proteomes" id="UP001283361">
    <property type="component" value="Unassembled WGS sequence"/>
</dbReference>
<evidence type="ECO:0000313" key="2">
    <source>
        <dbReference type="Proteomes" id="UP001283361"/>
    </source>
</evidence>
<sequence>MQSGGGQRGGGEEGMSLRYVSVYDLISINSRPGSVSTHSRVVGEYRSAAQPGAFLACSTRAAKDANHAARFVEIVYRNGLPGPVSLLKWRRDVIASFHCGNEEHYRNHSHSLGHPRYSFIGYRRRGKVEVGAIC</sequence>
<dbReference type="EMBL" id="JAWDGP010005812">
    <property type="protein sequence ID" value="KAK3751579.1"/>
    <property type="molecule type" value="Genomic_DNA"/>
</dbReference>